<dbReference type="Proteomes" id="UP000011907">
    <property type="component" value="Unassembled WGS sequence"/>
</dbReference>
<dbReference type="GeneID" id="92853640"/>
<dbReference type="Pfam" id="PF12639">
    <property type="entry name" value="Colicin-DNase"/>
    <property type="match status" value="1"/>
</dbReference>
<sequence length="57" mass="6292">MHPTVEIEGAKPTNRSAAFKQANLKAGLNKDSDPPEGHAWHHHEDGKTMVLVDKIVH</sequence>
<proteinExistence type="predicted"/>
<name>M5P9Y3_9BACI</name>
<evidence type="ECO:0000313" key="2">
    <source>
        <dbReference type="EMBL" id="EME76274.1"/>
    </source>
</evidence>
<feature type="region of interest" description="Disordered" evidence="1">
    <location>
        <begin position="27"/>
        <end position="52"/>
    </location>
</feature>
<dbReference type="eggNOG" id="COG4733">
    <property type="taxonomic scope" value="Bacteria"/>
</dbReference>
<dbReference type="RefSeq" id="WP_006636197.1">
    <property type="nucleotide sequence ID" value="NZ_AOFM01000002.1"/>
</dbReference>
<dbReference type="AlphaFoldDB" id="M5P9Y3"/>
<gene>
    <name evidence="2" type="ORF">BSONL12_00777</name>
</gene>
<evidence type="ECO:0000313" key="3">
    <source>
        <dbReference type="Proteomes" id="UP000011907"/>
    </source>
</evidence>
<organism evidence="2 3">
    <name type="scientific">Bacillus sonorensis L12</name>
    <dbReference type="NCBI Taxonomy" id="1274524"/>
    <lineage>
        <taxon>Bacteria</taxon>
        <taxon>Bacillati</taxon>
        <taxon>Bacillota</taxon>
        <taxon>Bacilli</taxon>
        <taxon>Bacillales</taxon>
        <taxon>Bacillaceae</taxon>
        <taxon>Bacillus</taxon>
    </lineage>
</organism>
<protein>
    <submittedName>
        <fullName evidence="2">RHS-family protein</fullName>
    </submittedName>
</protein>
<dbReference type="STRING" id="1274524.BSONL12_00777"/>
<dbReference type="EMBL" id="AOFM01000002">
    <property type="protein sequence ID" value="EME76274.1"/>
    <property type="molecule type" value="Genomic_DNA"/>
</dbReference>
<comment type="caution">
    <text evidence="2">The sequence shown here is derived from an EMBL/GenBank/DDBJ whole genome shotgun (WGS) entry which is preliminary data.</text>
</comment>
<evidence type="ECO:0000256" key="1">
    <source>
        <dbReference type="SAM" id="MobiDB-lite"/>
    </source>
</evidence>
<dbReference type="PATRIC" id="fig|1274524.3.peg.165"/>
<dbReference type="OrthoDB" id="2186822at2"/>
<accession>M5P9Y3</accession>
<feature type="compositionally biased region" description="Basic and acidic residues" evidence="1">
    <location>
        <begin position="28"/>
        <end position="47"/>
    </location>
</feature>
<reference evidence="2 3" key="1">
    <citation type="journal article" date="2013" name="Genome Announc.">
        <title>Draft Whole-Genome Sequence of Bacillus sonorensis Strain L12, a Source of Nonribosomal Lipopeptides.</title>
        <authorList>
            <person name="Adimpong D.B."/>
            <person name="Sorensen K.I."/>
            <person name="Nielsen D.S."/>
            <person name="Thorsen L."/>
            <person name="Rasmussen T.B."/>
            <person name="Derkx P.M."/>
            <person name="Jespersen L."/>
        </authorList>
    </citation>
    <scope>NUCLEOTIDE SEQUENCE [LARGE SCALE GENOMIC DNA]</scope>
    <source>
        <strain evidence="2 3">L12</strain>
    </source>
</reference>